<comment type="subcellular location">
    <subcellularLocation>
        <location evidence="1">Membrane</location>
        <topology evidence="1">Multi-pass membrane protein</topology>
    </subcellularLocation>
</comment>
<feature type="transmembrane region" description="Helical" evidence="5">
    <location>
        <begin position="87"/>
        <end position="106"/>
    </location>
</feature>
<proteinExistence type="predicted"/>
<dbReference type="Pfam" id="PF04932">
    <property type="entry name" value="Wzy_C"/>
    <property type="match status" value="1"/>
</dbReference>
<feature type="domain" description="O-antigen ligase-related" evidence="6">
    <location>
        <begin position="201"/>
        <end position="327"/>
    </location>
</feature>
<feature type="transmembrane region" description="Helical" evidence="5">
    <location>
        <begin position="215"/>
        <end position="232"/>
    </location>
</feature>
<keyword evidence="2 5" id="KW-0812">Transmembrane</keyword>
<dbReference type="InterPro" id="IPR051533">
    <property type="entry name" value="WaaL-like"/>
</dbReference>
<evidence type="ECO:0000256" key="3">
    <source>
        <dbReference type="ARBA" id="ARBA00022989"/>
    </source>
</evidence>
<dbReference type="AlphaFoldDB" id="A0A923FG54"/>
<dbReference type="PANTHER" id="PTHR37422:SF13">
    <property type="entry name" value="LIPOPOLYSACCHARIDE BIOSYNTHESIS PROTEIN PA4999-RELATED"/>
    <property type="match status" value="1"/>
</dbReference>
<protein>
    <submittedName>
        <fullName evidence="7">O-antigen ligase family protein</fullName>
    </submittedName>
</protein>
<comment type="caution">
    <text evidence="7">The sequence shown here is derived from an EMBL/GenBank/DDBJ whole genome shotgun (WGS) entry which is preliminary data.</text>
</comment>
<evidence type="ECO:0000313" key="7">
    <source>
        <dbReference type="EMBL" id="MBC3392044.1"/>
    </source>
</evidence>
<dbReference type="PANTHER" id="PTHR37422">
    <property type="entry name" value="TEICHURONIC ACID BIOSYNTHESIS PROTEIN TUAE"/>
    <property type="match status" value="1"/>
</dbReference>
<name>A0A923FG54_9PSED</name>
<reference evidence="7 9" key="1">
    <citation type="journal article" date="2020" name="Microorganisms">
        <title>Reliable Identification of Environmental Pseudomonas Isolates Using the rpoD Gene.</title>
        <authorList>
            <consortium name="The Broad Institute Genome Sequencing Platform"/>
            <person name="Girard L."/>
            <person name="Lood C."/>
            <person name="Rokni-Zadeh H."/>
            <person name="van Noort V."/>
            <person name="Lavigne R."/>
            <person name="De Mot R."/>
        </authorList>
    </citation>
    <scope>NUCLEOTIDE SEQUENCE</scope>
    <source>
        <strain evidence="7 9">SWRI12</strain>
    </source>
</reference>
<dbReference type="GO" id="GO:0016874">
    <property type="term" value="F:ligase activity"/>
    <property type="evidence" value="ECO:0007669"/>
    <property type="project" value="UniProtKB-KW"/>
</dbReference>
<evidence type="ECO:0000313" key="9">
    <source>
        <dbReference type="Proteomes" id="UP000636518"/>
    </source>
</evidence>
<dbReference type="EMBL" id="JABWRB020000007">
    <property type="protein sequence ID" value="MBV4498740.1"/>
    <property type="molecule type" value="Genomic_DNA"/>
</dbReference>
<dbReference type="GO" id="GO:0016020">
    <property type="term" value="C:membrane"/>
    <property type="evidence" value="ECO:0007669"/>
    <property type="project" value="UniProtKB-SubCell"/>
</dbReference>
<dbReference type="RefSeq" id="WP_186708007.1">
    <property type="nucleotide sequence ID" value="NZ_JABWRB020000007.1"/>
</dbReference>
<feature type="transmembrane region" description="Helical" evidence="5">
    <location>
        <begin position="64"/>
        <end position="81"/>
    </location>
</feature>
<keyword evidence="9" id="KW-1185">Reference proteome</keyword>
<dbReference type="EMBL" id="JABWRB010000029">
    <property type="protein sequence ID" value="MBC3392044.1"/>
    <property type="molecule type" value="Genomic_DNA"/>
</dbReference>
<dbReference type="InterPro" id="IPR007016">
    <property type="entry name" value="O-antigen_ligase-rel_domated"/>
</dbReference>
<gene>
    <name evidence="8" type="ORF">HU715_025710</name>
    <name evidence="7" type="ORF">HU715_20510</name>
</gene>
<keyword evidence="4 5" id="KW-0472">Membrane</keyword>
<evidence type="ECO:0000313" key="8">
    <source>
        <dbReference type="EMBL" id="MBV4498740.1"/>
    </source>
</evidence>
<feature type="transmembrane region" description="Helical" evidence="5">
    <location>
        <begin position="192"/>
        <end position="209"/>
    </location>
</feature>
<evidence type="ECO:0000256" key="5">
    <source>
        <dbReference type="SAM" id="Phobius"/>
    </source>
</evidence>
<evidence type="ECO:0000259" key="6">
    <source>
        <dbReference type="Pfam" id="PF04932"/>
    </source>
</evidence>
<keyword evidence="3 5" id="KW-1133">Transmembrane helix</keyword>
<sequence length="406" mass="45832">MTRSAFSRFTLLVLMIGFTAHLTGLLFITDGSTYTTISNASLFIPALLLCVLDARLRQGIVQKPYWPVLLVLVFSLLVALLNPGSEASAYGQFKTVLYVMLYLSAIHILAREELLEKCLTFAFVIAGLFAIAGLIIHFTQQDQNIFFSGKRLYKLGYGNYANFKNPIIAALYYGFFGIYGFHLLMTKTFGPWVRTLFMACVLGLSLYLFCTLSRAVWLGYGLAIATSILLHHSLRSRKWLCLAGVIFLAMSVWLWPVIVKQQSRGFNLRDVIWAGWLDRIDEFWLFGAGAGSNFDICISEVHCYNQVHNLFLQYFYEFGVTGAVLLLLAIAYVFKRAIDRKTWHHPVGSVGLPLLIFGVVTALFDYHTVFNRPGVYWIVFWLPIGMILSQRFVPSTPRGKEGVDAS</sequence>
<feature type="transmembrane region" description="Helical" evidence="5">
    <location>
        <begin position="167"/>
        <end position="185"/>
    </location>
</feature>
<reference evidence="7" key="2">
    <citation type="submission" date="2020-07" db="EMBL/GenBank/DDBJ databases">
        <authorList>
            <person name="Lood C."/>
            <person name="Girard L."/>
        </authorList>
    </citation>
    <scope>NUCLEOTIDE SEQUENCE</scope>
    <source>
        <strain evidence="7">SWRI12</strain>
    </source>
</reference>
<evidence type="ECO:0000256" key="4">
    <source>
        <dbReference type="ARBA" id="ARBA00023136"/>
    </source>
</evidence>
<organism evidence="7">
    <name type="scientific">Pseudomonas zanjanensis</name>
    <dbReference type="NCBI Taxonomy" id="2745496"/>
    <lineage>
        <taxon>Bacteria</taxon>
        <taxon>Pseudomonadati</taxon>
        <taxon>Pseudomonadota</taxon>
        <taxon>Gammaproteobacteria</taxon>
        <taxon>Pseudomonadales</taxon>
        <taxon>Pseudomonadaceae</taxon>
        <taxon>Pseudomonas</taxon>
    </lineage>
</organism>
<dbReference type="Proteomes" id="UP000636518">
    <property type="component" value="Unassembled WGS sequence"/>
</dbReference>
<feature type="transmembrane region" description="Helical" evidence="5">
    <location>
        <begin position="346"/>
        <end position="364"/>
    </location>
</feature>
<reference evidence="8" key="3">
    <citation type="submission" date="2021-06" db="EMBL/GenBank/DDBJ databases">
        <title>Updating the genus Pseudomonas: Description of 43 new species and partition of the Pseudomonas putida group.</title>
        <authorList>
            <person name="Girard L."/>
            <person name="Lood C."/>
            <person name="Vandamme P."/>
            <person name="Rokni-Zadeh H."/>
            <person name="Van Noort V."/>
            <person name="Hofte M."/>
            <person name="Lavigne R."/>
            <person name="De Mot R."/>
        </authorList>
    </citation>
    <scope>NUCLEOTIDE SEQUENCE</scope>
    <source>
        <strain evidence="8">SWRI12</strain>
    </source>
</reference>
<keyword evidence="7" id="KW-0436">Ligase</keyword>
<feature type="transmembrane region" description="Helical" evidence="5">
    <location>
        <begin position="9"/>
        <end position="28"/>
    </location>
</feature>
<feature type="transmembrane region" description="Helical" evidence="5">
    <location>
        <begin position="118"/>
        <end position="138"/>
    </location>
</feature>
<evidence type="ECO:0000256" key="2">
    <source>
        <dbReference type="ARBA" id="ARBA00022692"/>
    </source>
</evidence>
<feature type="transmembrane region" description="Helical" evidence="5">
    <location>
        <begin position="314"/>
        <end position="334"/>
    </location>
</feature>
<feature type="transmembrane region" description="Helical" evidence="5">
    <location>
        <begin position="34"/>
        <end position="52"/>
    </location>
</feature>
<evidence type="ECO:0000256" key="1">
    <source>
        <dbReference type="ARBA" id="ARBA00004141"/>
    </source>
</evidence>
<feature type="transmembrane region" description="Helical" evidence="5">
    <location>
        <begin position="376"/>
        <end position="393"/>
    </location>
</feature>
<feature type="transmembrane region" description="Helical" evidence="5">
    <location>
        <begin position="239"/>
        <end position="258"/>
    </location>
</feature>
<accession>A0A923FG54</accession>